<organism evidence="1">
    <name type="scientific">marine metagenome</name>
    <dbReference type="NCBI Taxonomy" id="408172"/>
    <lineage>
        <taxon>unclassified sequences</taxon>
        <taxon>metagenomes</taxon>
        <taxon>ecological metagenomes</taxon>
    </lineage>
</organism>
<protein>
    <recommendedName>
        <fullName evidence="2">Lipoprotein</fullName>
    </recommendedName>
</protein>
<gene>
    <name evidence="1" type="ORF">METZ01_LOCUS24039</name>
</gene>
<evidence type="ECO:0008006" key="2">
    <source>
        <dbReference type="Google" id="ProtNLM"/>
    </source>
</evidence>
<dbReference type="SUPFAM" id="SSF55486">
    <property type="entry name" value="Metalloproteases ('zincins'), catalytic domain"/>
    <property type="match status" value="1"/>
</dbReference>
<accession>A0A381PVW8</accession>
<dbReference type="EMBL" id="UINC01001114">
    <property type="protein sequence ID" value="SUZ71185.1"/>
    <property type="molecule type" value="Genomic_DNA"/>
</dbReference>
<name>A0A381PVW8_9ZZZZ</name>
<proteinExistence type="predicted"/>
<dbReference type="PROSITE" id="PS51257">
    <property type="entry name" value="PROKAR_LIPOPROTEIN"/>
    <property type="match status" value="1"/>
</dbReference>
<reference evidence="1" key="1">
    <citation type="submission" date="2018-05" db="EMBL/GenBank/DDBJ databases">
        <authorList>
            <person name="Lanie J.A."/>
            <person name="Ng W.-L."/>
            <person name="Kazmierczak K.M."/>
            <person name="Andrzejewski T.M."/>
            <person name="Davidsen T.M."/>
            <person name="Wayne K.J."/>
            <person name="Tettelin H."/>
            <person name="Glass J.I."/>
            <person name="Rusch D."/>
            <person name="Podicherti R."/>
            <person name="Tsui H.-C.T."/>
            <person name="Winkler M.E."/>
        </authorList>
    </citation>
    <scope>NUCLEOTIDE SEQUENCE</scope>
</reference>
<sequence>MKRLFYFIYSLIFIIVFSCSKNQIEEEEEIVVEPTLFSCVTYNTLLDPTNTEDDDLMQYWNKFVADVLCTKGAPDYGQQNTVVNLFFEYESDAAIAAGVTQDHIAYSSFDGYCNSSKVNVGVDWRSWTERSLLKRLWIMYHEFGHDVYRYEHSPDPADIMYYSSTPGFIKINDFIEAKDRLIKRDFPGISYIECPPDTDCIIDCGD</sequence>
<evidence type="ECO:0000313" key="1">
    <source>
        <dbReference type="EMBL" id="SUZ71185.1"/>
    </source>
</evidence>
<dbReference type="AlphaFoldDB" id="A0A381PVW8"/>